<dbReference type="PANTHER" id="PTHR36223:SF1">
    <property type="entry name" value="TRANSCRIPTION ELONGATION FACTOR EAF N-TERMINAL DOMAIN-CONTAINING PROTEIN"/>
    <property type="match status" value="1"/>
</dbReference>
<evidence type="ECO:0000256" key="1">
    <source>
        <dbReference type="SAM" id="MobiDB-lite"/>
    </source>
</evidence>
<evidence type="ECO:0000259" key="2">
    <source>
        <dbReference type="Pfam" id="PF25534"/>
    </source>
</evidence>
<evidence type="ECO:0000313" key="3">
    <source>
        <dbReference type="EMBL" id="PMD38439.1"/>
    </source>
</evidence>
<dbReference type="InterPro" id="IPR057678">
    <property type="entry name" value="DUF7918"/>
</dbReference>
<dbReference type="Pfam" id="PF25534">
    <property type="entry name" value="DUF7918"/>
    <property type="match status" value="1"/>
</dbReference>
<dbReference type="PANTHER" id="PTHR36223">
    <property type="entry name" value="BETA-LACTAMASE-TYPE TRANSPEPTIDASE FOLD DOMAIN CONTAINING PROTEIN"/>
    <property type="match status" value="1"/>
</dbReference>
<feature type="domain" description="DUF7918" evidence="2">
    <location>
        <begin position="9"/>
        <end position="254"/>
    </location>
</feature>
<dbReference type="AlphaFoldDB" id="A0A2J6RIW5"/>
<feature type="compositionally biased region" description="Basic and acidic residues" evidence="1">
    <location>
        <begin position="280"/>
        <end position="290"/>
    </location>
</feature>
<name>A0A2J6RIW5_HYAVF</name>
<gene>
    <name evidence="3" type="ORF">L207DRAFT_514343</name>
</gene>
<dbReference type="OrthoDB" id="3364132at2759"/>
<keyword evidence="4" id="KW-1185">Reference proteome</keyword>
<organism evidence="3 4">
    <name type="scientific">Hyaloscypha variabilis (strain UAMH 11265 / GT02V1 / F)</name>
    <name type="common">Meliniomyces variabilis</name>
    <dbReference type="NCBI Taxonomy" id="1149755"/>
    <lineage>
        <taxon>Eukaryota</taxon>
        <taxon>Fungi</taxon>
        <taxon>Dikarya</taxon>
        <taxon>Ascomycota</taxon>
        <taxon>Pezizomycotina</taxon>
        <taxon>Leotiomycetes</taxon>
        <taxon>Helotiales</taxon>
        <taxon>Hyaloscyphaceae</taxon>
        <taxon>Hyaloscypha</taxon>
        <taxon>Hyaloscypha variabilis</taxon>
    </lineage>
</organism>
<proteinExistence type="predicted"/>
<sequence>MAVLDTVPGLDVSICIDGQPLEEYSEDEEEEVEETPIAEYQAAKTVRKYVESVSDKEFEVRIVLGTSFVLNYDCVLTPINIDGKRVIEPVIVKSHHSHLMRGSRILSDVVRKVEGVTRPAPGANEQVLLQKFRFAKIDTTADDSKLTNVKQDMKRVEEVGEIMVKIYRGGEAEVASKVTVPIVKLRGIGETVHEKALKGDAKSHSAVLGPATQLIEQSYVKSKKLDGDDYPIAIFKFKYRSRDALKSLLIIERSPSPEAEEEPEPEPGLRLDNLNPTQKTRLEQFLRELVNEGDSGRNTPNRTIKRERDESGGSEASRKKRRSGPPVTIDLTDD</sequence>
<dbReference type="EMBL" id="KZ613948">
    <property type="protein sequence ID" value="PMD38439.1"/>
    <property type="molecule type" value="Genomic_DNA"/>
</dbReference>
<evidence type="ECO:0000313" key="4">
    <source>
        <dbReference type="Proteomes" id="UP000235786"/>
    </source>
</evidence>
<reference evidence="3 4" key="1">
    <citation type="submission" date="2016-04" db="EMBL/GenBank/DDBJ databases">
        <title>A degradative enzymes factory behind the ericoid mycorrhizal symbiosis.</title>
        <authorList>
            <consortium name="DOE Joint Genome Institute"/>
            <person name="Martino E."/>
            <person name="Morin E."/>
            <person name="Grelet G."/>
            <person name="Kuo A."/>
            <person name="Kohler A."/>
            <person name="Daghino S."/>
            <person name="Barry K."/>
            <person name="Choi C."/>
            <person name="Cichocki N."/>
            <person name="Clum A."/>
            <person name="Copeland A."/>
            <person name="Hainaut M."/>
            <person name="Haridas S."/>
            <person name="Labutti K."/>
            <person name="Lindquist E."/>
            <person name="Lipzen A."/>
            <person name="Khouja H.-R."/>
            <person name="Murat C."/>
            <person name="Ohm R."/>
            <person name="Olson A."/>
            <person name="Spatafora J."/>
            <person name="Veneault-Fourrey C."/>
            <person name="Henrissat B."/>
            <person name="Grigoriev I."/>
            <person name="Martin F."/>
            <person name="Perotto S."/>
        </authorList>
    </citation>
    <scope>NUCLEOTIDE SEQUENCE [LARGE SCALE GENOMIC DNA]</scope>
    <source>
        <strain evidence="3 4">F</strain>
    </source>
</reference>
<dbReference type="STRING" id="1149755.A0A2J6RIW5"/>
<dbReference type="Proteomes" id="UP000235786">
    <property type="component" value="Unassembled WGS sequence"/>
</dbReference>
<accession>A0A2J6RIW5</accession>
<feature type="region of interest" description="Disordered" evidence="1">
    <location>
        <begin position="255"/>
        <end position="334"/>
    </location>
</feature>
<protein>
    <recommendedName>
        <fullName evidence="2">DUF7918 domain-containing protein</fullName>
    </recommendedName>
</protein>